<dbReference type="GO" id="GO:0016020">
    <property type="term" value="C:membrane"/>
    <property type="evidence" value="ECO:0007669"/>
    <property type="project" value="UniProtKB-SubCell"/>
</dbReference>
<evidence type="ECO:0000256" key="1">
    <source>
        <dbReference type="ARBA" id="ARBA00004141"/>
    </source>
</evidence>
<dbReference type="PROSITE" id="PS00636">
    <property type="entry name" value="DNAJ_1"/>
    <property type="match status" value="1"/>
</dbReference>
<dbReference type="PRINTS" id="PR00625">
    <property type="entry name" value="JDOMAIN"/>
</dbReference>
<dbReference type="Gene3D" id="1.10.287.110">
    <property type="entry name" value="DnaJ domain"/>
    <property type="match status" value="1"/>
</dbReference>
<comment type="caution">
    <text evidence="9">The sequence shown here is derived from an EMBL/GenBank/DDBJ whole genome shotgun (WGS) entry which is preliminary data.</text>
</comment>
<dbReference type="PANTHER" id="PTHR44176">
    <property type="entry name" value="DNAJ HOMOLOG SUBFAMILY C MEMBER 25"/>
    <property type="match status" value="1"/>
</dbReference>
<dbReference type="SUPFAM" id="SSF46565">
    <property type="entry name" value="Chaperone J-domain"/>
    <property type="match status" value="1"/>
</dbReference>
<keyword evidence="3 7" id="KW-1133">Transmembrane helix</keyword>
<feature type="transmembrane region" description="Helical" evidence="7">
    <location>
        <begin position="234"/>
        <end position="252"/>
    </location>
</feature>
<keyword evidence="5" id="KW-0143">Chaperone</keyword>
<evidence type="ECO:0000259" key="8">
    <source>
        <dbReference type="PROSITE" id="PS50076"/>
    </source>
</evidence>
<dbReference type="EMBL" id="JALLPB020000161">
    <property type="protein sequence ID" value="KAL3816198.1"/>
    <property type="molecule type" value="Genomic_DNA"/>
</dbReference>
<evidence type="ECO:0000256" key="7">
    <source>
        <dbReference type="SAM" id="Phobius"/>
    </source>
</evidence>
<gene>
    <name evidence="9" type="ORF">ACHAXA_007316</name>
</gene>
<dbReference type="PANTHER" id="PTHR44176:SF1">
    <property type="entry name" value="DNAJ HOMOLOG SUBFAMILY C MEMBER 25"/>
    <property type="match status" value="1"/>
</dbReference>
<dbReference type="InterPro" id="IPR018253">
    <property type="entry name" value="DnaJ_domain_CS"/>
</dbReference>
<dbReference type="Pfam" id="PF00226">
    <property type="entry name" value="DnaJ"/>
    <property type="match status" value="1"/>
</dbReference>
<name>A0ABD3RVF8_9STRA</name>
<dbReference type="SMART" id="SM00271">
    <property type="entry name" value="DnaJ"/>
    <property type="match status" value="1"/>
</dbReference>
<evidence type="ECO:0000256" key="3">
    <source>
        <dbReference type="ARBA" id="ARBA00022989"/>
    </source>
</evidence>
<evidence type="ECO:0000256" key="5">
    <source>
        <dbReference type="ARBA" id="ARBA00023186"/>
    </source>
</evidence>
<keyword evidence="4 7" id="KW-0472">Membrane</keyword>
<evidence type="ECO:0000313" key="10">
    <source>
        <dbReference type="Proteomes" id="UP001530377"/>
    </source>
</evidence>
<protein>
    <recommendedName>
        <fullName evidence="8">J domain-containing protein</fullName>
    </recommendedName>
</protein>
<dbReference type="InterPro" id="IPR036869">
    <property type="entry name" value="J_dom_sf"/>
</dbReference>
<dbReference type="Proteomes" id="UP001530377">
    <property type="component" value="Unassembled WGS sequence"/>
</dbReference>
<feature type="transmembrane region" description="Helical" evidence="7">
    <location>
        <begin position="58"/>
        <end position="78"/>
    </location>
</feature>
<dbReference type="InterPro" id="IPR044632">
    <property type="entry name" value="DNAJC25-like"/>
</dbReference>
<evidence type="ECO:0000256" key="2">
    <source>
        <dbReference type="ARBA" id="ARBA00022692"/>
    </source>
</evidence>
<keyword evidence="10" id="KW-1185">Reference proteome</keyword>
<sequence>MISRISHKLTLGTRQGLVCPNNIRSEACCSVHCRQRVHFYTMVASHPGSARTILYRRVWVALQLFAVVFALSCSLVYAQEEDSMTAAVSTEEAGSSASDTSDSISHTTPPPKETRRSSSDNEDDWGSFYDPNNVFCGKFDCYKILGFDHETWGSDPPSLKAITKSYRNLSRKWHPDKNKAKGARERFVAISKAYEILTNFEKRAEYDHFRDRPDEYFKKYGSSVLWAYAPKSDASIIIILFLIAGSAFTYYAQKNRWQTIANHLVRAATEDWSPREGGSKESTEIREKALAILAQRKDLQSGAVETNATMNGEKKKKVRKLTPREKKEKEWEELRPICIDLVNEIDDFGAGFRKPTLQDLLVIRMVKWPYYVMSSTFWWSKYALRRLRKMDLNDEEREVLTKNAIGEVAWIAVSDKERANLLTLELWKSTDALVEWKEEQEFKRAGFSMTKMKQIKKMRKKGITEDDDLHMD</sequence>
<organism evidence="9 10">
    <name type="scientific">Cyclostephanos tholiformis</name>
    <dbReference type="NCBI Taxonomy" id="382380"/>
    <lineage>
        <taxon>Eukaryota</taxon>
        <taxon>Sar</taxon>
        <taxon>Stramenopiles</taxon>
        <taxon>Ochrophyta</taxon>
        <taxon>Bacillariophyta</taxon>
        <taxon>Coscinodiscophyceae</taxon>
        <taxon>Thalassiosirophycidae</taxon>
        <taxon>Stephanodiscales</taxon>
        <taxon>Stephanodiscaceae</taxon>
        <taxon>Cyclostephanos</taxon>
    </lineage>
</organism>
<dbReference type="PROSITE" id="PS50076">
    <property type="entry name" value="DNAJ_2"/>
    <property type="match status" value="1"/>
</dbReference>
<dbReference type="CDD" id="cd06257">
    <property type="entry name" value="DnaJ"/>
    <property type="match status" value="1"/>
</dbReference>
<feature type="region of interest" description="Disordered" evidence="6">
    <location>
        <begin position="88"/>
        <end position="123"/>
    </location>
</feature>
<comment type="subcellular location">
    <subcellularLocation>
        <location evidence="1">Membrane</location>
        <topology evidence="1">Multi-pass membrane protein</topology>
    </subcellularLocation>
</comment>
<evidence type="ECO:0000256" key="4">
    <source>
        <dbReference type="ARBA" id="ARBA00023136"/>
    </source>
</evidence>
<evidence type="ECO:0000256" key="6">
    <source>
        <dbReference type="SAM" id="MobiDB-lite"/>
    </source>
</evidence>
<proteinExistence type="predicted"/>
<dbReference type="AlphaFoldDB" id="A0ABD3RVF8"/>
<accession>A0ABD3RVF8</accession>
<dbReference type="InterPro" id="IPR001623">
    <property type="entry name" value="DnaJ_domain"/>
</dbReference>
<reference evidence="9 10" key="1">
    <citation type="submission" date="2024-10" db="EMBL/GenBank/DDBJ databases">
        <title>Updated reference genomes for cyclostephanoid diatoms.</title>
        <authorList>
            <person name="Roberts W.R."/>
            <person name="Alverson A.J."/>
        </authorList>
    </citation>
    <scope>NUCLEOTIDE SEQUENCE [LARGE SCALE GENOMIC DNA]</scope>
    <source>
        <strain evidence="9 10">AJA228-03</strain>
    </source>
</reference>
<evidence type="ECO:0000313" key="9">
    <source>
        <dbReference type="EMBL" id="KAL3816198.1"/>
    </source>
</evidence>
<feature type="domain" description="J" evidence="8">
    <location>
        <begin position="140"/>
        <end position="210"/>
    </location>
</feature>
<feature type="compositionally biased region" description="Low complexity" evidence="6">
    <location>
        <begin position="89"/>
        <end position="105"/>
    </location>
</feature>
<keyword evidence="2 7" id="KW-0812">Transmembrane</keyword>